<dbReference type="PANTHER" id="PTHR24169">
    <property type="entry name" value="NUCLEAR FACTOR NF-KAPPA-B PROTEIN"/>
    <property type="match status" value="1"/>
</dbReference>
<dbReference type="SMART" id="SM00429">
    <property type="entry name" value="IPT"/>
    <property type="match status" value="1"/>
</dbReference>
<dbReference type="GO" id="GO:0045944">
    <property type="term" value="P:positive regulation of transcription by RNA polymerase II"/>
    <property type="evidence" value="ECO:0007669"/>
    <property type="project" value="TreeGrafter"/>
</dbReference>
<dbReference type="Pfam" id="PF00554">
    <property type="entry name" value="RHD_DNA_bind"/>
    <property type="match status" value="1"/>
</dbReference>
<feature type="compositionally biased region" description="Low complexity" evidence="1">
    <location>
        <begin position="329"/>
        <end position="339"/>
    </location>
</feature>
<evidence type="ECO:0000313" key="3">
    <source>
        <dbReference type="EnsemblMetazoa" id="tetur11g04270.1"/>
    </source>
</evidence>
<dbReference type="OMA" id="IGFCFCI"/>
<dbReference type="Gene3D" id="2.60.40.10">
    <property type="entry name" value="Immunoglobulins"/>
    <property type="match status" value="1"/>
</dbReference>
<dbReference type="FunFam" id="2.60.40.340:FF:000006">
    <property type="entry name" value="Dorsal isoform 1-B"/>
    <property type="match status" value="1"/>
</dbReference>
<organism evidence="3 4">
    <name type="scientific">Tetranychus urticae</name>
    <name type="common">Two-spotted spider mite</name>
    <dbReference type="NCBI Taxonomy" id="32264"/>
    <lineage>
        <taxon>Eukaryota</taxon>
        <taxon>Metazoa</taxon>
        <taxon>Ecdysozoa</taxon>
        <taxon>Arthropoda</taxon>
        <taxon>Chelicerata</taxon>
        <taxon>Arachnida</taxon>
        <taxon>Acari</taxon>
        <taxon>Acariformes</taxon>
        <taxon>Trombidiformes</taxon>
        <taxon>Prostigmata</taxon>
        <taxon>Eleutherengona</taxon>
        <taxon>Raphignathae</taxon>
        <taxon>Tetranychoidea</taxon>
        <taxon>Tetranychidae</taxon>
        <taxon>Tetranychus</taxon>
    </lineage>
</organism>
<dbReference type="GO" id="GO:0005737">
    <property type="term" value="C:cytoplasm"/>
    <property type="evidence" value="ECO:0007669"/>
    <property type="project" value="InterPro"/>
</dbReference>
<feature type="compositionally biased region" description="Basic and acidic residues" evidence="1">
    <location>
        <begin position="300"/>
        <end position="312"/>
    </location>
</feature>
<protein>
    <recommendedName>
        <fullName evidence="2">RHD domain-containing protein</fullName>
    </recommendedName>
</protein>
<dbReference type="HOGENOM" id="CLU_004343_4_1_1"/>
<dbReference type="SUPFAM" id="SSF81296">
    <property type="entry name" value="E set domains"/>
    <property type="match status" value="1"/>
</dbReference>
<dbReference type="GO" id="GO:0008063">
    <property type="term" value="P:Toll signaling pathway"/>
    <property type="evidence" value="ECO:0007669"/>
    <property type="project" value="UniProtKB-ARBA"/>
</dbReference>
<dbReference type="InterPro" id="IPR011363">
    <property type="entry name" value="Dif"/>
</dbReference>
<dbReference type="PROSITE" id="PS01204">
    <property type="entry name" value="REL_1"/>
    <property type="match status" value="1"/>
</dbReference>
<reference evidence="3" key="2">
    <citation type="submission" date="2015-06" db="UniProtKB">
        <authorList>
            <consortium name="EnsemblMetazoa"/>
        </authorList>
    </citation>
    <scope>IDENTIFICATION</scope>
</reference>
<dbReference type="GO" id="GO:0038061">
    <property type="term" value="P:non-canonical NF-kappaB signal transduction"/>
    <property type="evidence" value="ECO:0007669"/>
    <property type="project" value="TreeGrafter"/>
</dbReference>
<dbReference type="GO" id="GO:0034097">
    <property type="term" value="P:response to cytokine"/>
    <property type="evidence" value="ECO:0007669"/>
    <property type="project" value="TreeGrafter"/>
</dbReference>
<feature type="region of interest" description="Disordered" evidence="1">
    <location>
        <begin position="281"/>
        <end position="312"/>
    </location>
</feature>
<dbReference type="Pfam" id="PF16179">
    <property type="entry name" value="RHD_dimer"/>
    <property type="match status" value="1"/>
</dbReference>
<dbReference type="PIRSF" id="PIRSF001716">
    <property type="entry name" value="Dorsal"/>
    <property type="match status" value="1"/>
</dbReference>
<dbReference type="GO" id="GO:0045087">
    <property type="term" value="P:innate immune response"/>
    <property type="evidence" value="ECO:0007669"/>
    <property type="project" value="TreeGrafter"/>
</dbReference>
<dbReference type="EMBL" id="CAEY01000075">
    <property type="status" value="NOT_ANNOTATED_CDS"/>
    <property type="molecule type" value="Genomic_DNA"/>
</dbReference>
<evidence type="ECO:0000256" key="1">
    <source>
        <dbReference type="SAM" id="MobiDB-lite"/>
    </source>
</evidence>
<reference evidence="4" key="1">
    <citation type="submission" date="2011-08" db="EMBL/GenBank/DDBJ databases">
        <authorList>
            <person name="Rombauts S."/>
        </authorList>
    </citation>
    <scope>NUCLEOTIDE SEQUENCE</scope>
    <source>
        <strain evidence="4">London</strain>
    </source>
</reference>
<dbReference type="InterPro" id="IPR033926">
    <property type="entry name" value="IPT_NFkappaB"/>
</dbReference>
<dbReference type="GO" id="GO:0048935">
    <property type="term" value="P:peripheral nervous system neuron development"/>
    <property type="evidence" value="ECO:0007669"/>
    <property type="project" value="UniProtKB-ARBA"/>
</dbReference>
<dbReference type="InterPro" id="IPR030492">
    <property type="entry name" value="RHD_CS"/>
</dbReference>
<dbReference type="InterPro" id="IPR008967">
    <property type="entry name" value="p53-like_TF_DNA-bd_sf"/>
</dbReference>
<dbReference type="PANTHER" id="PTHR24169:SF25">
    <property type="entry name" value="DORSAL-RELATED IMMUNITY FACTOR DIF-RELATED"/>
    <property type="match status" value="1"/>
</dbReference>
<dbReference type="SUPFAM" id="SSF49417">
    <property type="entry name" value="p53-like transcription factors"/>
    <property type="match status" value="1"/>
</dbReference>
<dbReference type="InterPro" id="IPR011539">
    <property type="entry name" value="RHD_DNA_bind_dom"/>
</dbReference>
<dbReference type="CDD" id="cd01177">
    <property type="entry name" value="IPT_NFkappaB"/>
    <property type="match status" value="1"/>
</dbReference>
<dbReference type="PROSITE" id="PS50254">
    <property type="entry name" value="REL_2"/>
    <property type="match status" value="1"/>
</dbReference>
<dbReference type="GO" id="GO:0033554">
    <property type="term" value="P:cellular response to stress"/>
    <property type="evidence" value="ECO:0007669"/>
    <property type="project" value="TreeGrafter"/>
</dbReference>
<dbReference type="InterPro" id="IPR014756">
    <property type="entry name" value="Ig_E-set"/>
</dbReference>
<evidence type="ECO:0000313" key="4">
    <source>
        <dbReference type="Proteomes" id="UP000015104"/>
    </source>
</evidence>
<dbReference type="GO" id="GO:0000981">
    <property type="term" value="F:DNA-binding transcription factor activity, RNA polymerase II-specific"/>
    <property type="evidence" value="ECO:0007669"/>
    <property type="project" value="TreeGrafter"/>
</dbReference>
<feature type="compositionally biased region" description="Polar residues" evidence="1">
    <location>
        <begin position="374"/>
        <end position="400"/>
    </location>
</feature>
<dbReference type="GO" id="GO:0007249">
    <property type="term" value="P:canonical NF-kappaB signal transduction"/>
    <property type="evidence" value="ECO:0007669"/>
    <property type="project" value="UniProtKB-ARBA"/>
</dbReference>
<feature type="region of interest" description="Disordered" evidence="1">
    <location>
        <begin position="329"/>
        <end position="400"/>
    </location>
</feature>
<dbReference type="GO" id="GO:0035206">
    <property type="term" value="P:regulation of hemocyte proliferation"/>
    <property type="evidence" value="ECO:0007669"/>
    <property type="project" value="UniProtKB-ARBA"/>
</dbReference>
<dbReference type="GO" id="GO:0000978">
    <property type="term" value="F:RNA polymerase II cis-regulatory region sequence-specific DNA binding"/>
    <property type="evidence" value="ECO:0007669"/>
    <property type="project" value="TreeGrafter"/>
</dbReference>
<dbReference type="InterPro" id="IPR002909">
    <property type="entry name" value="IPT_dom"/>
</dbReference>
<dbReference type="Proteomes" id="UP000015104">
    <property type="component" value="Unassembled WGS sequence"/>
</dbReference>
<dbReference type="GO" id="GO:0005654">
    <property type="term" value="C:nucleoplasm"/>
    <property type="evidence" value="ECO:0007669"/>
    <property type="project" value="UniProtKB-ARBA"/>
</dbReference>
<feature type="domain" description="RHD" evidence="2">
    <location>
        <begin position="15"/>
        <end position="194"/>
    </location>
</feature>
<dbReference type="Gene3D" id="2.60.40.340">
    <property type="entry name" value="Rel homology domain (RHD), DNA-binding domain"/>
    <property type="match status" value="1"/>
</dbReference>
<dbReference type="OrthoDB" id="7881762at2759"/>
<dbReference type="AlphaFoldDB" id="T1KHG0"/>
<dbReference type="InterPro" id="IPR013783">
    <property type="entry name" value="Ig-like_fold"/>
</dbReference>
<dbReference type="KEGG" id="tut:107364181"/>
<name>T1KHG0_TETUR</name>
<dbReference type="PRINTS" id="PR00057">
    <property type="entry name" value="NFKBTNSCPFCT"/>
</dbReference>
<dbReference type="InterPro" id="IPR037059">
    <property type="entry name" value="RHD_DNA_bind_dom_sf"/>
</dbReference>
<proteinExistence type="predicted"/>
<dbReference type="EnsemblMetazoa" id="tetur11g04270.1">
    <property type="protein sequence ID" value="tetur11g04270.1"/>
    <property type="gene ID" value="tetur11g04270"/>
</dbReference>
<sequence>MNLSMMMPDNYAEDYGGPRVKILEQPARCALRFRYECEGRSAGSIPGANSTPENKTYPTIQIESFKGPAVVVVSCVTKDFPYRPHPHNLVGKDGCKKGVCTMVINNSDMICSFTSLGIQCVKRKDIEESLKLRESIKVDPFRTGFAHKNQASSIDLNVVRLCFQVFVEGSEKDKFTVPLKPIVSDPIYDKKAMSDLIITKLSHFSASVTGGKEIILLCDRVAKDDIQVRFYEESKGQIIWEGYADFQPNDVHKQVAISFRSPKYYNENISQPVTVNIQLRRPSDGHTSEPRQFQFLPKGIDPDGLTRKRQKVEESGCIDRYLKDNSSIMSQIQSQSTQSRRLSPIGYPSSSRSPLRPQEPVSPAIPDRIEVDAQSEQSQWNDFSQAPGSSLGTSLGTQRRSPTYNLNMVNSPSPTSLSHCIQEPLVQSTPSAIPQTISYSLSPHYSSSPRSSIDMGAMKPSTSNQHLLQPKQSQSFQICSDNLNPSNLNQQLTENNFISPSSNNFLPNLSPVAMSNNFVEPVSSLNSSYQAQPSSGFTQSHQHPIPSMIPSVDNLNNNEVEGTLSSKLDSLDLDIDSHELIRDIGLNNWLVMMDSGNNVNISNSGTINLNNDPNTLHDNRTSHL</sequence>
<evidence type="ECO:0000259" key="2">
    <source>
        <dbReference type="PROSITE" id="PS50254"/>
    </source>
</evidence>
<dbReference type="STRING" id="32264.T1KHG0"/>
<dbReference type="eggNOG" id="ENOG502QQS6">
    <property type="taxonomic scope" value="Eukaryota"/>
</dbReference>
<dbReference type="GO" id="GO:0002225">
    <property type="term" value="P:positive regulation of antimicrobial peptide production"/>
    <property type="evidence" value="ECO:0007669"/>
    <property type="project" value="UniProtKB-ARBA"/>
</dbReference>
<dbReference type="FunFam" id="2.60.40.10:FF:000046">
    <property type="entry name" value="Nuclear factor NF-kappa-B p105 subunit"/>
    <property type="match status" value="1"/>
</dbReference>
<dbReference type="InterPro" id="IPR032397">
    <property type="entry name" value="RHD_dimer"/>
</dbReference>
<keyword evidence="4" id="KW-1185">Reference proteome</keyword>
<dbReference type="InterPro" id="IPR000451">
    <property type="entry name" value="NFkB/Dor"/>
</dbReference>
<gene>
    <name evidence="3" type="primary">107364181</name>
</gene>
<accession>T1KHG0</accession>